<dbReference type="InterPro" id="IPR003802">
    <property type="entry name" value="Sporulation_regulator_WhiA"/>
</dbReference>
<dbReference type="PANTHER" id="PTHR37307">
    <property type="entry name" value="CELL DIVISION PROTEIN WHIA-RELATED"/>
    <property type="match status" value="1"/>
</dbReference>
<feature type="domain" description="Sporulation transcription regulator WhiA N-terminal" evidence="6">
    <location>
        <begin position="21"/>
        <end position="97"/>
    </location>
</feature>
<comment type="similarity">
    <text evidence="4">Belongs to the WhiA family.</text>
</comment>
<evidence type="ECO:0000256" key="1">
    <source>
        <dbReference type="ARBA" id="ARBA00022618"/>
    </source>
</evidence>
<comment type="caution">
    <text evidence="8">The sequence shown here is derived from an EMBL/GenBank/DDBJ whole genome shotgun (WGS) entry which is preliminary data.</text>
</comment>
<accession>A0A2A5RNP2</accession>
<dbReference type="InterPro" id="IPR027434">
    <property type="entry name" value="Homing_endonucl"/>
</dbReference>
<evidence type="ECO:0000313" key="9">
    <source>
        <dbReference type="Proteomes" id="UP000218181"/>
    </source>
</evidence>
<evidence type="ECO:0000313" key="8">
    <source>
        <dbReference type="EMBL" id="PCS00938.1"/>
    </source>
</evidence>
<evidence type="ECO:0000259" key="6">
    <source>
        <dbReference type="Pfam" id="PF10298"/>
    </source>
</evidence>
<dbReference type="NCBIfam" id="TIGR00647">
    <property type="entry name" value="DNA_bind_WhiA"/>
    <property type="match status" value="1"/>
</dbReference>
<comment type="function">
    <text evidence="4">Involved in cell division and chromosome segregation.</text>
</comment>
<evidence type="ECO:0000259" key="7">
    <source>
        <dbReference type="Pfam" id="PF14527"/>
    </source>
</evidence>
<keyword evidence="2 4" id="KW-0238">DNA-binding</keyword>
<dbReference type="Gene3D" id="3.10.28.10">
    <property type="entry name" value="Homing endonucleases"/>
    <property type="match status" value="1"/>
</dbReference>
<dbReference type="SUPFAM" id="SSF55608">
    <property type="entry name" value="Homing endonucleases"/>
    <property type="match status" value="1"/>
</dbReference>
<dbReference type="PANTHER" id="PTHR37307:SF1">
    <property type="entry name" value="CELL DIVISION PROTEIN WHIA-RELATED"/>
    <property type="match status" value="1"/>
</dbReference>
<sequence length="308" mass="34823">MSFTSDVKKELTANFSTTGALLALVRMNGSIGIFGKLTLSITTENAGTAKYIYKMLQDLYEIRAEIHVHQKTTLSKNRVYTVFLEENVNDLLDELSLADSLLLDNGVPPFVMNDRLIQRDYLRGAFLSSGSLHNPEKGEYQLSIANVYQEHAEDLQKIFQNFELNAKIIERKNRYILYLTKAEDIMDFLTLIGAMQARLKFEDAKMIREMRGLANRQSNFESANISKTVLAAQEAIDAIHFLNAKKEMVQLAPQLTEIARLRVDYPEASIRELGELLDPPLGKSGVNHRLRKIIELAQALEAADKKSI</sequence>
<evidence type="ECO:0000256" key="2">
    <source>
        <dbReference type="ARBA" id="ARBA00023125"/>
    </source>
</evidence>
<feature type="domain" description="Sporulation regulator WhiA C-terminal" evidence="5">
    <location>
        <begin position="214"/>
        <end position="297"/>
    </location>
</feature>
<name>A0A2A5RNP2_9LACT</name>
<dbReference type="GO" id="GO:0003677">
    <property type="term" value="F:DNA binding"/>
    <property type="evidence" value="ECO:0007669"/>
    <property type="project" value="UniProtKB-UniRule"/>
</dbReference>
<dbReference type="OrthoDB" id="401278at2"/>
<dbReference type="InterPro" id="IPR018478">
    <property type="entry name" value="Sporu_reg_WhiA_N_dom"/>
</dbReference>
<evidence type="ECO:0000256" key="3">
    <source>
        <dbReference type="ARBA" id="ARBA00023306"/>
    </source>
</evidence>
<dbReference type="InterPro" id="IPR039518">
    <property type="entry name" value="WhiA_LAGLIDADG_dom"/>
</dbReference>
<keyword evidence="1 4" id="KW-0132">Cell division</keyword>
<protein>
    <recommendedName>
        <fullName evidence="4">Probable cell division protein WhiA</fullName>
    </recommendedName>
</protein>
<dbReference type="Pfam" id="PF14527">
    <property type="entry name" value="LAGLIDADG_WhiA"/>
    <property type="match status" value="1"/>
</dbReference>
<dbReference type="InterPro" id="IPR023054">
    <property type="entry name" value="Sporulation_regulator_WhiA_C"/>
</dbReference>
<dbReference type="RefSeq" id="WP_096817123.1">
    <property type="nucleotide sequence ID" value="NZ_JXJU01000002.1"/>
</dbReference>
<reference evidence="8 9" key="1">
    <citation type="submission" date="2014-12" db="EMBL/GenBank/DDBJ databases">
        <title>Draft genome sequences of 10 type strains of Lactococcus.</title>
        <authorList>
            <person name="Sun Z."/>
            <person name="Zhong Z."/>
            <person name="Liu W."/>
            <person name="Zhang W."/>
            <person name="Zhang H."/>
        </authorList>
    </citation>
    <scope>NUCLEOTIDE SEQUENCE [LARGE SCALE GENOMIC DNA]</scope>
    <source>
        <strain evidence="8 9">JCM 16395</strain>
    </source>
</reference>
<evidence type="ECO:0000259" key="5">
    <source>
        <dbReference type="Pfam" id="PF02650"/>
    </source>
</evidence>
<dbReference type="GO" id="GO:0051301">
    <property type="term" value="P:cell division"/>
    <property type="evidence" value="ECO:0007669"/>
    <property type="project" value="UniProtKB-UniRule"/>
</dbReference>
<gene>
    <name evidence="4" type="primary">whiA</name>
    <name evidence="8" type="ORF">RT41_GL000728</name>
</gene>
<evidence type="ECO:0000256" key="4">
    <source>
        <dbReference type="HAMAP-Rule" id="MF_01420"/>
    </source>
</evidence>
<dbReference type="Pfam" id="PF02650">
    <property type="entry name" value="HTH_WhiA"/>
    <property type="match status" value="1"/>
</dbReference>
<feature type="domain" description="WhiA LAGLIDADG-like" evidence="7">
    <location>
        <begin position="119"/>
        <end position="211"/>
    </location>
</feature>
<dbReference type="STRING" id="1291764.GCA_001311235_01190"/>
<keyword evidence="9" id="KW-1185">Reference proteome</keyword>
<dbReference type="HAMAP" id="MF_01420">
    <property type="entry name" value="HTH_type_WhiA"/>
    <property type="match status" value="1"/>
</dbReference>
<keyword evidence="3 4" id="KW-0131">Cell cycle</keyword>
<dbReference type="EMBL" id="JXJU01000002">
    <property type="protein sequence ID" value="PCS00938.1"/>
    <property type="molecule type" value="Genomic_DNA"/>
</dbReference>
<organism evidence="8 9">
    <name type="scientific">Lactococcus fujiensis JCM 16395</name>
    <dbReference type="NCBI Taxonomy" id="1291764"/>
    <lineage>
        <taxon>Bacteria</taxon>
        <taxon>Bacillati</taxon>
        <taxon>Bacillota</taxon>
        <taxon>Bacilli</taxon>
        <taxon>Lactobacillales</taxon>
        <taxon>Streptococcaceae</taxon>
        <taxon>Lactococcus</taxon>
    </lineage>
</organism>
<dbReference type="Pfam" id="PF10298">
    <property type="entry name" value="WhiA_N"/>
    <property type="match status" value="1"/>
</dbReference>
<dbReference type="AlphaFoldDB" id="A0A2A5RNP2"/>
<dbReference type="GO" id="GO:0043937">
    <property type="term" value="P:regulation of sporulation"/>
    <property type="evidence" value="ECO:0007669"/>
    <property type="project" value="InterPro"/>
</dbReference>
<proteinExistence type="inferred from homology"/>
<dbReference type="Proteomes" id="UP000218181">
    <property type="component" value="Unassembled WGS sequence"/>
</dbReference>